<name>A0AAW2CJL7_9ROSI</name>
<reference evidence="1 2" key="1">
    <citation type="submission" date="2024-01" db="EMBL/GenBank/DDBJ databases">
        <title>A telomere-to-telomere, gap-free genome of sweet tea (Lithocarpus litseifolius).</title>
        <authorList>
            <person name="Zhou J."/>
        </authorList>
    </citation>
    <scope>NUCLEOTIDE SEQUENCE [LARGE SCALE GENOMIC DNA]</scope>
    <source>
        <strain evidence="1">Zhou-2022a</strain>
        <tissue evidence="1">Leaf</tissue>
    </source>
</reference>
<protein>
    <recommendedName>
        <fullName evidence="3">Reverse transcriptase zinc-binding domain-containing protein</fullName>
    </recommendedName>
</protein>
<keyword evidence="2" id="KW-1185">Reference proteome</keyword>
<organism evidence="1 2">
    <name type="scientific">Lithocarpus litseifolius</name>
    <dbReference type="NCBI Taxonomy" id="425828"/>
    <lineage>
        <taxon>Eukaryota</taxon>
        <taxon>Viridiplantae</taxon>
        <taxon>Streptophyta</taxon>
        <taxon>Embryophyta</taxon>
        <taxon>Tracheophyta</taxon>
        <taxon>Spermatophyta</taxon>
        <taxon>Magnoliopsida</taxon>
        <taxon>eudicotyledons</taxon>
        <taxon>Gunneridae</taxon>
        <taxon>Pentapetalae</taxon>
        <taxon>rosids</taxon>
        <taxon>fabids</taxon>
        <taxon>Fagales</taxon>
        <taxon>Fagaceae</taxon>
        <taxon>Lithocarpus</taxon>
    </lineage>
</organism>
<comment type="caution">
    <text evidence="1">The sequence shown here is derived from an EMBL/GenBank/DDBJ whole genome shotgun (WGS) entry which is preliminary data.</text>
</comment>
<dbReference type="EMBL" id="JAZDWU010000006">
    <property type="protein sequence ID" value="KAK9997901.1"/>
    <property type="molecule type" value="Genomic_DNA"/>
</dbReference>
<gene>
    <name evidence="1" type="ORF">SO802_017504</name>
</gene>
<accession>A0AAW2CJL7</accession>
<evidence type="ECO:0000313" key="1">
    <source>
        <dbReference type="EMBL" id="KAK9997901.1"/>
    </source>
</evidence>
<dbReference type="AlphaFoldDB" id="A0AAW2CJL7"/>
<evidence type="ECO:0008006" key="3">
    <source>
        <dbReference type="Google" id="ProtNLM"/>
    </source>
</evidence>
<evidence type="ECO:0000313" key="2">
    <source>
        <dbReference type="Proteomes" id="UP001459277"/>
    </source>
</evidence>
<sequence>MHPDTMVSELKNMKDGSWKKEVIDTLFLPHEVEQIQRIPLSSHFPVDKQIWAWSSYGKFTVRNAYWVAKEMSKSRECGSCSDERHNRRFWLKLWKIPVPHKIRHFTWRACMYSQGPTVVFTDGGGEPTREGCSGGDQCVDIMEE</sequence>
<dbReference type="Proteomes" id="UP001459277">
    <property type="component" value="Unassembled WGS sequence"/>
</dbReference>
<proteinExistence type="predicted"/>